<evidence type="ECO:0000313" key="2">
    <source>
        <dbReference type="Proteomes" id="UP001152531"/>
    </source>
</evidence>
<dbReference type="Proteomes" id="UP001152531">
    <property type="component" value="Unassembled WGS sequence"/>
</dbReference>
<protein>
    <submittedName>
        <fullName evidence="1">Pantothenate transporter Fen2p</fullName>
    </submittedName>
</protein>
<dbReference type="EMBL" id="CALSDN010000010">
    <property type="protein sequence ID" value="CAH6722714.1"/>
    <property type="molecule type" value="Genomic_DNA"/>
</dbReference>
<proteinExistence type="predicted"/>
<gene>
    <name evidence="1" type="ORF">CLIB1444_10S04720</name>
</gene>
<keyword evidence="2" id="KW-1185">Reference proteome</keyword>
<evidence type="ECO:0000313" key="1">
    <source>
        <dbReference type="EMBL" id="CAH6722714.1"/>
    </source>
</evidence>
<reference evidence="1" key="1">
    <citation type="submission" date="2022-06" db="EMBL/GenBank/DDBJ databases">
        <authorList>
            <person name="Legras J.-L."/>
            <person name="Devillers H."/>
            <person name="Grondin C."/>
        </authorList>
    </citation>
    <scope>NUCLEOTIDE SEQUENCE</scope>
    <source>
        <strain evidence="1">CLIB 1444</strain>
    </source>
</reference>
<name>A0ACA9YCR9_9ASCO</name>
<comment type="caution">
    <text evidence="1">The sequence shown here is derived from an EMBL/GenBank/DDBJ whole genome shotgun (WGS) entry which is preliminary data.</text>
</comment>
<sequence length="479" mass="54397">MGVLRSIRLLVWGEAPTNPVEAKLLFKMDWFILSFICLVYWSNYLNRANFASAYTSGLREYAELKGNEFNKINTLFTVGYVVGLIPNNLILLKVKANYWMSFCCLCWGLMTLGLFKSSHYYQFCIIRFFQGIFESVTFTGSHLLLSRWYTETEITKRSAIFTSSGLIGNMFSSFMQAAIHTNMDGKQGLHGFQWLFIIDFVITVPIALYGFLFFPNTPETCTARYFTTEELELAKKRVVPPEHTKIDLSLIKRVLGRWHFWCLSMLWVWFGENESFGTNSLLALYLTYFDYSITHRNTYILGLYGVGIISTFLCGLYVDGTGARYHYRVGIYICIVLLISAIMILVNPLNHSVAMAAYYLSGVSYSGQATFFAWANIICADDLPERAVVLASMNMFSNAVNAWWSLLFYGADTAPKFRKGAIAMICTVFAGLAVALLTRYLQLRDEKKVITEEGSIESTNVSVDKNAVEFKTNEVSSET</sequence>
<accession>A0ACA9YCR9</accession>
<organism evidence="1 2">
    <name type="scientific">[Candida] jaroonii</name>
    <dbReference type="NCBI Taxonomy" id="467808"/>
    <lineage>
        <taxon>Eukaryota</taxon>
        <taxon>Fungi</taxon>
        <taxon>Dikarya</taxon>
        <taxon>Ascomycota</taxon>
        <taxon>Saccharomycotina</taxon>
        <taxon>Pichiomycetes</taxon>
        <taxon>Debaryomycetaceae</taxon>
        <taxon>Yamadazyma</taxon>
    </lineage>
</organism>